<feature type="region of interest" description="Disordered" evidence="1">
    <location>
        <begin position="49"/>
        <end position="68"/>
    </location>
</feature>
<feature type="compositionally biased region" description="Low complexity" evidence="1">
    <location>
        <begin position="96"/>
        <end position="144"/>
    </location>
</feature>
<comment type="caution">
    <text evidence="2">The sequence shown here is derived from an EMBL/GenBank/DDBJ whole genome shotgun (WGS) entry which is preliminary data.</text>
</comment>
<protein>
    <submittedName>
        <fullName evidence="2">Uncharacterized protein</fullName>
    </submittedName>
</protein>
<evidence type="ECO:0000313" key="3">
    <source>
        <dbReference type="Proteomes" id="UP000236291"/>
    </source>
</evidence>
<evidence type="ECO:0000256" key="1">
    <source>
        <dbReference type="SAM" id="MobiDB-lite"/>
    </source>
</evidence>
<proteinExistence type="predicted"/>
<evidence type="ECO:0000313" key="2">
    <source>
        <dbReference type="EMBL" id="PNX74919.1"/>
    </source>
</evidence>
<dbReference type="ExpressionAtlas" id="A0A2K3L8Q6">
    <property type="expression patterns" value="baseline"/>
</dbReference>
<dbReference type="AlphaFoldDB" id="A0A2K3L8Q6"/>
<gene>
    <name evidence="2" type="ORF">L195_g030848</name>
</gene>
<reference evidence="2 3" key="2">
    <citation type="journal article" date="2017" name="Front. Plant Sci.">
        <title>Gene Classification and Mining of Molecular Markers Useful in Red Clover (Trifolium pratense) Breeding.</title>
        <authorList>
            <person name="Istvanek J."/>
            <person name="Dluhosova J."/>
            <person name="Dluhos P."/>
            <person name="Patkova L."/>
            <person name="Nedelnik J."/>
            <person name="Repkova J."/>
        </authorList>
    </citation>
    <scope>NUCLEOTIDE SEQUENCE [LARGE SCALE GENOMIC DNA]</scope>
    <source>
        <strain evidence="3">cv. Tatra</strain>
        <tissue evidence="2">Young leaves</tissue>
    </source>
</reference>
<organism evidence="2 3">
    <name type="scientific">Trifolium pratense</name>
    <name type="common">Red clover</name>
    <dbReference type="NCBI Taxonomy" id="57577"/>
    <lineage>
        <taxon>Eukaryota</taxon>
        <taxon>Viridiplantae</taxon>
        <taxon>Streptophyta</taxon>
        <taxon>Embryophyta</taxon>
        <taxon>Tracheophyta</taxon>
        <taxon>Spermatophyta</taxon>
        <taxon>Magnoliopsida</taxon>
        <taxon>eudicotyledons</taxon>
        <taxon>Gunneridae</taxon>
        <taxon>Pentapetalae</taxon>
        <taxon>rosids</taxon>
        <taxon>fabids</taxon>
        <taxon>Fabales</taxon>
        <taxon>Fabaceae</taxon>
        <taxon>Papilionoideae</taxon>
        <taxon>50 kb inversion clade</taxon>
        <taxon>NPAAA clade</taxon>
        <taxon>Hologalegina</taxon>
        <taxon>IRL clade</taxon>
        <taxon>Trifolieae</taxon>
        <taxon>Trifolium</taxon>
    </lineage>
</organism>
<dbReference type="Proteomes" id="UP000236291">
    <property type="component" value="Unassembled WGS sequence"/>
</dbReference>
<sequence>MTLISNEMKRVVIVAIDKNFVVVHLGQHVSCLVHVNWVAMSLLCPPTEKIKTRGGVKNKDSGNVPTGYDVYRDPSYFEHVEREYSDSQGTSKRVCTQLSQSSQKQLSQSSQKQLSQTSKKQLSQTSKNQQSQPSQKQLSQPSKKLTSQKYLMSEIVAFEMTEIVASEMAEIVDF</sequence>
<dbReference type="EMBL" id="ASHM01028260">
    <property type="protein sequence ID" value="PNX74919.1"/>
    <property type="molecule type" value="Genomic_DNA"/>
</dbReference>
<name>A0A2K3L8Q6_TRIPR</name>
<accession>A0A2K3L8Q6</accession>
<reference evidence="2 3" key="1">
    <citation type="journal article" date="2014" name="Am. J. Bot.">
        <title>Genome assembly and annotation for red clover (Trifolium pratense; Fabaceae).</title>
        <authorList>
            <person name="Istvanek J."/>
            <person name="Jaros M."/>
            <person name="Krenek A."/>
            <person name="Repkova J."/>
        </authorList>
    </citation>
    <scope>NUCLEOTIDE SEQUENCE [LARGE SCALE GENOMIC DNA]</scope>
    <source>
        <strain evidence="3">cv. Tatra</strain>
        <tissue evidence="2">Young leaves</tissue>
    </source>
</reference>
<feature type="region of interest" description="Disordered" evidence="1">
    <location>
        <begin position="81"/>
        <end position="144"/>
    </location>
</feature>